<accession>A0A414J9E7</accession>
<evidence type="ECO:0000256" key="2">
    <source>
        <dbReference type="ARBA" id="ARBA00022801"/>
    </source>
</evidence>
<dbReference type="InterPro" id="IPR006047">
    <property type="entry name" value="GH13_cat_dom"/>
</dbReference>
<organism evidence="5 6">
    <name type="scientific">Blautia obeum</name>
    <dbReference type="NCBI Taxonomy" id="40520"/>
    <lineage>
        <taxon>Bacteria</taxon>
        <taxon>Bacillati</taxon>
        <taxon>Bacillota</taxon>
        <taxon>Clostridia</taxon>
        <taxon>Lachnospirales</taxon>
        <taxon>Lachnospiraceae</taxon>
        <taxon>Blautia</taxon>
    </lineage>
</organism>
<gene>
    <name evidence="5" type="ORF">DW740_05660</name>
</gene>
<evidence type="ECO:0000313" key="5">
    <source>
        <dbReference type="EMBL" id="RHE41015.1"/>
    </source>
</evidence>
<sequence length="555" mass="64005">MEKKWWHEKVAYQIYPKSFYDSNGDGIGDIPGIIEKLDYLKALGVDIVWISPCYPSPFADQGYDISDYYNINPVFGTLEDMDRLLAEAKKRDMYILLDLVVNHCSDEHEWFQKACEDPDGKYGNFFYITDKKEGELPCNWRSYFGGPVWETLPGHPDKQYLHVFHRKQPDLNWENPEVREEIYKNINWWLDRGVSGFRIDAIINIKKKFPFADYPVDRPDGLSSIQNMLKEATGIGEFLSEMQARTFGPHNAFSVGEVFDEKDEELPDFIGDGGYFSSMFDFSTTIFGGSPNGWYDRKIITPDDYKECCFHSQQRVGDIGYLSNIIENHDEPRGVSHYIPDGDLSLHSKKLLATMYFMLRGLPFIYQGQEIGMENLHFQSIDQVDDISTIDEYHVAKNAGLNEKEALSCISRYSRDNARTPVQWNDSANAGFTSGNPWLPLNPNYKEINVASQENDPDSLLSFYKELIALRKNPEYKETIVYGELIPYLEEQHNLMSYYRKGDKTLLVLGNFQKEPQTVKLPSACRKVLLNNYPQLNISDDSVILDNYQAVVIEL</sequence>
<dbReference type="InterPro" id="IPR045857">
    <property type="entry name" value="O16G_dom_2"/>
</dbReference>
<dbReference type="InterPro" id="IPR056300">
    <property type="entry name" value="SusG-like_C"/>
</dbReference>
<dbReference type="InterPro" id="IPR013780">
    <property type="entry name" value="Glyco_hydro_b"/>
</dbReference>
<dbReference type="GO" id="GO:0009313">
    <property type="term" value="P:oligosaccharide catabolic process"/>
    <property type="evidence" value="ECO:0007669"/>
    <property type="project" value="TreeGrafter"/>
</dbReference>
<keyword evidence="2" id="KW-0378">Hydrolase</keyword>
<dbReference type="SUPFAM" id="SSF51011">
    <property type="entry name" value="Glycosyl hydrolase domain"/>
    <property type="match status" value="1"/>
</dbReference>
<evidence type="ECO:0000313" key="6">
    <source>
        <dbReference type="Proteomes" id="UP000283745"/>
    </source>
</evidence>
<dbReference type="PANTHER" id="PTHR10357">
    <property type="entry name" value="ALPHA-AMYLASE FAMILY MEMBER"/>
    <property type="match status" value="1"/>
</dbReference>
<dbReference type="GO" id="GO:0004556">
    <property type="term" value="F:alpha-amylase activity"/>
    <property type="evidence" value="ECO:0007669"/>
    <property type="project" value="TreeGrafter"/>
</dbReference>
<evidence type="ECO:0000256" key="1">
    <source>
        <dbReference type="ARBA" id="ARBA00008061"/>
    </source>
</evidence>
<dbReference type="RefSeq" id="WP_117943758.1">
    <property type="nucleotide sequence ID" value="NZ_CABJFK010000003.1"/>
</dbReference>
<dbReference type="InterPro" id="IPR017853">
    <property type="entry name" value="GH"/>
</dbReference>
<feature type="domain" description="Glycosyl hydrolase family 13 catalytic" evidence="4">
    <location>
        <begin position="13"/>
        <end position="419"/>
    </location>
</feature>
<dbReference type="AlphaFoldDB" id="A0A414J9E7"/>
<keyword evidence="3" id="KW-0326">Glycosidase</keyword>
<dbReference type="Gene3D" id="2.60.40.1180">
    <property type="entry name" value="Golgi alpha-mannosidase II"/>
    <property type="match status" value="1"/>
</dbReference>
<evidence type="ECO:0000259" key="4">
    <source>
        <dbReference type="SMART" id="SM00642"/>
    </source>
</evidence>
<dbReference type="SUPFAM" id="SSF51445">
    <property type="entry name" value="(Trans)glycosidases"/>
    <property type="match status" value="1"/>
</dbReference>
<comment type="caution">
    <text evidence="5">The sequence shown here is derived from an EMBL/GenBank/DDBJ whole genome shotgun (WGS) entry which is preliminary data.</text>
</comment>
<dbReference type="Gene3D" id="3.20.20.80">
    <property type="entry name" value="Glycosidases"/>
    <property type="match status" value="1"/>
</dbReference>
<dbReference type="CDD" id="cd11333">
    <property type="entry name" value="AmyAc_SI_OligoGlu_DGase"/>
    <property type="match status" value="1"/>
</dbReference>
<dbReference type="Pfam" id="PF00128">
    <property type="entry name" value="Alpha-amylase"/>
    <property type="match status" value="1"/>
</dbReference>
<comment type="similarity">
    <text evidence="1">Belongs to the glycosyl hydrolase 13 family.</text>
</comment>
<dbReference type="SMART" id="SM00642">
    <property type="entry name" value="Aamy"/>
    <property type="match status" value="1"/>
</dbReference>
<evidence type="ECO:0000256" key="3">
    <source>
        <dbReference type="ARBA" id="ARBA00023295"/>
    </source>
</evidence>
<protein>
    <submittedName>
        <fullName evidence="5">Alpha-glucosidase</fullName>
    </submittedName>
</protein>
<dbReference type="FunFam" id="3.20.20.80:FF:000064">
    <property type="entry name" value="Oligo-1,6-glucosidase"/>
    <property type="match status" value="1"/>
</dbReference>
<dbReference type="Proteomes" id="UP000283745">
    <property type="component" value="Unassembled WGS sequence"/>
</dbReference>
<dbReference type="EMBL" id="QSKF01000003">
    <property type="protein sequence ID" value="RHE41015.1"/>
    <property type="molecule type" value="Genomic_DNA"/>
</dbReference>
<dbReference type="Gene3D" id="3.90.400.10">
    <property type="entry name" value="Oligo-1,6-glucosidase, Domain 2"/>
    <property type="match status" value="1"/>
</dbReference>
<reference evidence="5 6" key="1">
    <citation type="submission" date="2018-08" db="EMBL/GenBank/DDBJ databases">
        <title>A genome reference for cultivated species of the human gut microbiota.</title>
        <authorList>
            <person name="Zou Y."/>
            <person name="Xue W."/>
            <person name="Luo G."/>
        </authorList>
    </citation>
    <scope>NUCLEOTIDE SEQUENCE [LARGE SCALE GENOMIC DNA]</scope>
    <source>
        <strain evidence="5 6">AM28-23</strain>
    </source>
</reference>
<dbReference type="PANTHER" id="PTHR10357:SF179">
    <property type="entry name" value="NEUTRAL AND BASIC AMINO ACID TRANSPORT PROTEIN RBAT"/>
    <property type="match status" value="1"/>
</dbReference>
<name>A0A414J9E7_9FIRM</name>
<proteinExistence type="inferred from homology"/>
<dbReference type="Pfam" id="PF23915">
    <property type="entry name" value="SusG_C"/>
    <property type="match status" value="1"/>
</dbReference>